<dbReference type="Proteomes" id="UP000737402">
    <property type="component" value="Unassembled WGS sequence"/>
</dbReference>
<sequence>MKKMTRRNFLKRMLSIPFIAFISSGIGYWYARYIEPKQIKLESHLITHKNIPKGFSGMKVVQFSDTHVGHHFEKKDLENVVKKINDEQPDVVIFTGDLMDDPLNYPQADHLISILHKIKAPHGKFSIFGNHDHGGYGTEIYEEIMVASGFTVLKNENTTIELIDNSRIYIAGVDDLMLGRPDFRSTLQGIPEDAFSILLAHEPDASKEISEEFAACLQLSGHSHGGQVQLPFIGPLITPPLGSKYVEGFYQLNDLTLYVNRGLGTTRQPYRFLAPPEITVFTLEKPK</sequence>
<dbReference type="RefSeq" id="WP_204418632.1">
    <property type="nucleotide sequence ID" value="NZ_JAFBED010000010.1"/>
</dbReference>
<protein>
    <submittedName>
        <fullName evidence="2">MPP superfamily phosphohydrolase</fullName>
    </submittedName>
</protein>
<evidence type="ECO:0000313" key="3">
    <source>
        <dbReference type="Proteomes" id="UP000737402"/>
    </source>
</evidence>
<accession>A0ABS2P4B4</accession>
<proteinExistence type="predicted"/>
<dbReference type="CDD" id="cd07385">
    <property type="entry name" value="MPP_YkuE_C"/>
    <property type="match status" value="1"/>
</dbReference>
<evidence type="ECO:0000259" key="1">
    <source>
        <dbReference type="Pfam" id="PF00149"/>
    </source>
</evidence>
<name>A0ABS2P4B4_9BACI</name>
<dbReference type="PANTHER" id="PTHR31302">
    <property type="entry name" value="TRANSMEMBRANE PROTEIN WITH METALLOPHOSPHOESTERASE DOMAIN-RELATED"/>
    <property type="match status" value="1"/>
</dbReference>
<dbReference type="InterPro" id="IPR029052">
    <property type="entry name" value="Metallo-depent_PP-like"/>
</dbReference>
<dbReference type="InterPro" id="IPR051158">
    <property type="entry name" value="Metallophosphoesterase_sf"/>
</dbReference>
<gene>
    <name evidence="2" type="ORF">JOC95_003704</name>
</gene>
<dbReference type="Gene3D" id="3.60.21.10">
    <property type="match status" value="1"/>
</dbReference>
<dbReference type="Pfam" id="PF00149">
    <property type="entry name" value="Metallophos"/>
    <property type="match status" value="1"/>
</dbReference>
<reference evidence="2 3" key="1">
    <citation type="submission" date="2021-01" db="EMBL/GenBank/DDBJ databases">
        <title>Genomic Encyclopedia of Type Strains, Phase IV (KMG-IV): sequencing the most valuable type-strain genomes for metagenomic binning, comparative biology and taxonomic classification.</title>
        <authorList>
            <person name="Goeker M."/>
        </authorList>
    </citation>
    <scope>NUCLEOTIDE SEQUENCE [LARGE SCALE GENOMIC DNA]</scope>
    <source>
        <strain evidence="2 3">DSM 25879</strain>
    </source>
</reference>
<organism evidence="2 3">
    <name type="scientific">Sutcliffiella tianshenii</name>
    <dbReference type="NCBI Taxonomy" id="1463404"/>
    <lineage>
        <taxon>Bacteria</taxon>
        <taxon>Bacillati</taxon>
        <taxon>Bacillota</taxon>
        <taxon>Bacilli</taxon>
        <taxon>Bacillales</taxon>
        <taxon>Bacillaceae</taxon>
        <taxon>Sutcliffiella</taxon>
    </lineage>
</organism>
<dbReference type="EMBL" id="JAFBED010000010">
    <property type="protein sequence ID" value="MBM7621796.1"/>
    <property type="molecule type" value="Genomic_DNA"/>
</dbReference>
<dbReference type="SUPFAM" id="SSF56300">
    <property type="entry name" value="Metallo-dependent phosphatases"/>
    <property type="match status" value="1"/>
</dbReference>
<feature type="domain" description="Calcineurin-like phosphoesterase" evidence="1">
    <location>
        <begin position="58"/>
        <end position="225"/>
    </location>
</feature>
<dbReference type="PANTHER" id="PTHR31302:SF25">
    <property type="entry name" value="PHOSPHOESTERASE"/>
    <property type="match status" value="1"/>
</dbReference>
<evidence type="ECO:0000313" key="2">
    <source>
        <dbReference type="EMBL" id="MBM7621796.1"/>
    </source>
</evidence>
<dbReference type="InterPro" id="IPR004843">
    <property type="entry name" value="Calcineurin-like_PHP"/>
</dbReference>
<comment type="caution">
    <text evidence="2">The sequence shown here is derived from an EMBL/GenBank/DDBJ whole genome shotgun (WGS) entry which is preliminary data.</text>
</comment>
<keyword evidence="3" id="KW-1185">Reference proteome</keyword>